<keyword evidence="4" id="KW-1185">Reference proteome</keyword>
<keyword evidence="2" id="KW-1133">Transmembrane helix</keyword>
<feature type="compositionally biased region" description="Low complexity" evidence="1">
    <location>
        <begin position="362"/>
        <end position="375"/>
    </location>
</feature>
<keyword evidence="2" id="KW-0472">Membrane</keyword>
<dbReference type="RefSeq" id="WP_066500128.1">
    <property type="nucleotide sequence ID" value="NZ_BJMO01000009.1"/>
</dbReference>
<feature type="transmembrane region" description="Helical" evidence="2">
    <location>
        <begin position="21"/>
        <end position="41"/>
    </location>
</feature>
<feature type="compositionally biased region" description="Low complexity" evidence="1">
    <location>
        <begin position="333"/>
        <end position="349"/>
    </location>
</feature>
<dbReference type="Proteomes" id="UP000070134">
    <property type="component" value="Chromosome"/>
</dbReference>
<protein>
    <submittedName>
        <fullName evidence="3">Uncharacterized protein</fullName>
    </submittedName>
</protein>
<dbReference type="STRING" id="37927.SA2016_3301"/>
<organism evidence="3 4">
    <name type="scientific">Sinomonas atrocyanea</name>
    <dbReference type="NCBI Taxonomy" id="37927"/>
    <lineage>
        <taxon>Bacteria</taxon>
        <taxon>Bacillati</taxon>
        <taxon>Actinomycetota</taxon>
        <taxon>Actinomycetes</taxon>
        <taxon>Micrococcales</taxon>
        <taxon>Micrococcaceae</taxon>
        <taxon>Sinomonas</taxon>
    </lineage>
</organism>
<dbReference type="KEGG" id="satk:SA2016_3301"/>
<gene>
    <name evidence="3" type="ORF">SA2016_3301</name>
</gene>
<evidence type="ECO:0000256" key="2">
    <source>
        <dbReference type="SAM" id="Phobius"/>
    </source>
</evidence>
<feature type="transmembrane region" description="Helical" evidence="2">
    <location>
        <begin position="53"/>
        <end position="74"/>
    </location>
</feature>
<feature type="compositionally biased region" description="Low complexity" evidence="1">
    <location>
        <begin position="178"/>
        <end position="194"/>
    </location>
</feature>
<feature type="transmembrane region" description="Helical" evidence="2">
    <location>
        <begin position="113"/>
        <end position="137"/>
    </location>
</feature>
<feature type="compositionally biased region" description="Low complexity" evidence="1">
    <location>
        <begin position="208"/>
        <end position="247"/>
    </location>
</feature>
<feature type="compositionally biased region" description="Basic and acidic residues" evidence="1">
    <location>
        <begin position="281"/>
        <end position="296"/>
    </location>
</feature>
<sequence>MSDPSQSPSEGRRSESVLGPFTARDLTLFGGVLITFVASLLPLFGPGNLWNAAGLYFLGIGILVPVTTAALFAWRRLEPSRRLRVGSLSLDQFASVAAILSAAFYFLGTVTTLSPGAVVGLLGGLAMLAATTLARLIPAFAVDFLGRPEVPAHVVARDAVPPAPRPAAAGKAGRGPKRGAAGSSAAGNPWGSPGTNEWGGPLAPPSGRPGEAAAVPGAGPATGAPVEPFGGTPAGPTGPAAAGAGPSAPAPEDDGAPERAIGALGAADGEAYGAPVAETAPEDRGPTAPGEPERPAETATAEPVGSAETVAPAEPVGSAETVAPAEPVRSVEPAAPAGAGDPVAPTAPVEPERPAETATAKPVGPAEPVAPTVAAQPAAPTEIVGAAGAEPATAVFPAAGAGGAADRAAAGQRGSAEDIGATRPYDDSARYEAFWFAVSQPRTAVDASTGQPVFSLEPGQWILALQDRGQEFVVQSPDGRVGVLRDLSGIERA</sequence>
<feature type="compositionally biased region" description="Low complexity" evidence="1">
    <location>
        <begin position="156"/>
        <end position="171"/>
    </location>
</feature>
<dbReference type="PATRIC" id="fig|37927.3.peg.3388"/>
<reference evidence="3 4" key="1">
    <citation type="submission" date="2016-02" db="EMBL/GenBank/DDBJ databases">
        <title>Complete genome of Sinomonas atrocyanea KCTC 3377.</title>
        <authorList>
            <person name="Kim K.M."/>
        </authorList>
    </citation>
    <scope>NUCLEOTIDE SEQUENCE [LARGE SCALE GENOMIC DNA]</scope>
    <source>
        <strain evidence="3 4">KCTC 3377</strain>
    </source>
</reference>
<evidence type="ECO:0000313" key="3">
    <source>
        <dbReference type="EMBL" id="AMM33964.1"/>
    </source>
</evidence>
<proteinExistence type="predicted"/>
<feature type="region of interest" description="Disordered" evidence="1">
    <location>
        <begin position="156"/>
        <end position="375"/>
    </location>
</feature>
<name>A0A127A5C0_9MICC</name>
<dbReference type="EMBL" id="CP014518">
    <property type="protein sequence ID" value="AMM33964.1"/>
    <property type="molecule type" value="Genomic_DNA"/>
</dbReference>
<evidence type="ECO:0000256" key="1">
    <source>
        <dbReference type="SAM" id="MobiDB-lite"/>
    </source>
</evidence>
<keyword evidence="2" id="KW-0812">Transmembrane</keyword>
<evidence type="ECO:0000313" key="4">
    <source>
        <dbReference type="Proteomes" id="UP000070134"/>
    </source>
</evidence>
<feature type="transmembrane region" description="Helical" evidence="2">
    <location>
        <begin position="86"/>
        <end position="107"/>
    </location>
</feature>
<accession>A0A127A5C0</accession>
<dbReference type="OrthoDB" id="5079801at2"/>
<dbReference type="AlphaFoldDB" id="A0A127A5C0"/>